<dbReference type="PANTHER" id="PTHR10224">
    <property type="entry name" value="ES1 PROTEIN HOMOLOG, MITOCHONDRIAL"/>
    <property type="match status" value="1"/>
</dbReference>
<proteinExistence type="predicted"/>
<evidence type="ECO:0000313" key="2">
    <source>
        <dbReference type="Proteomes" id="UP000316238"/>
    </source>
</evidence>
<reference evidence="1" key="1">
    <citation type="submission" date="2017-07" db="EMBL/GenBank/DDBJ databases">
        <title>The cable genome - Insights into the physiology and evolution of filamentous bacteria capable of sulfide oxidation via long distance electron transfer.</title>
        <authorList>
            <person name="Thorup C."/>
            <person name="Bjerg J.T."/>
            <person name="Schreiber L."/>
            <person name="Nielsen L.P."/>
            <person name="Kjeldsen K.U."/>
            <person name="Boesen T."/>
            <person name="Boggild A."/>
            <person name="Meysman F."/>
            <person name="Geelhoed J."/>
            <person name="Schramm A."/>
        </authorList>
    </citation>
    <scope>NUCLEOTIDE SEQUENCE [LARGE SCALE GENOMIC DNA]</scope>
    <source>
        <strain evidence="1">GS</strain>
    </source>
</reference>
<dbReference type="PANTHER" id="PTHR10224:SF12">
    <property type="entry name" value="GLYOXALASE ELBB"/>
    <property type="match status" value="1"/>
</dbReference>
<organism evidence="1 2">
    <name type="scientific">Candidatus Electronema aureum</name>
    <dbReference type="NCBI Taxonomy" id="2005002"/>
    <lineage>
        <taxon>Bacteria</taxon>
        <taxon>Pseudomonadati</taxon>
        <taxon>Thermodesulfobacteriota</taxon>
        <taxon>Desulfobulbia</taxon>
        <taxon>Desulfobulbales</taxon>
        <taxon>Desulfobulbaceae</taxon>
        <taxon>Candidatus Electronema</taxon>
    </lineage>
</organism>
<dbReference type="NCBIfam" id="NF008747">
    <property type="entry name" value="PRK11780.1"/>
    <property type="match status" value="1"/>
</dbReference>
<dbReference type="CDD" id="cd03133">
    <property type="entry name" value="GATase1_ES1"/>
    <property type="match status" value="1"/>
</dbReference>
<accession>A0A521G163</accession>
<name>A0A521G163_9BACT</name>
<gene>
    <name evidence="1" type="ORF">CDV28_11816</name>
</gene>
<dbReference type="Gene3D" id="3.40.50.880">
    <property type="match status" value="1"/>
</dbReference>
<dbReference type="Proteomes" id="UP000316238">
    <property type="component" value="Unassembled WGS sequence"/>
</dbReference>
<sequence length="221" mass="23519">MPSKRIAVILSGCGHRDGSEIHEATLTLWAIHKHRAEYQCFAPNVLQHHVLNHLTGEAMPEQRNVLIESARIARGKIKDLALFDAAAFDGLVIPGGVGAAKNLCTYAFDGANCTVNPDVEQAIIAMHKIGKPIGALCIAPVILAKVLGKVIVTAGQDAATAADISAMGGCHAPTWQGEIIVDRDNKIVTAPCYMLDSRLDQISIETDKVIEALIGLMEPSA</sequence>
<dbReference type="InterPro" id="IPR029062">
    <property type="entry name" value="Class_I_gatase-like"/>
</dbReference>
<dbReference type="EMBL" id="NQJD01000018">
    <property type="protein sequence ID" value="TAA74742.1"/>
    <property type="molecule type" value="Genomic_DNA"/>
</dbReference>
<comment type="caution">
    <text evidence="1">The sequence shown here is derived from an EMBL/GenBank/DDBJ whole genome shotgun (WGS) entry which is preliminary data.</text>
</comment>
<dbReference type="AlphaFoldDB" id="A0A521G163"/>
<keyword evidence="2" id="KW-1185">Reference proteome</keyword>
<dbReference type="SUPFAM" id="SSF52317">
    <property type="entry name" value="Class I glutamine amidotransferase-like"/>
    <property type="match status" value="1"/>
</dbReference>
<evidence type="ECO:0000313" key="1">
    <source>
        <dbReference type="EMBL" id="TAA74742.1"/>
    </source>
</evidence>
<protein>
    <submittedName>
        <fullName evidence="1">Enhancing lycopene biosynthesis protein 2</fullName>
    </submittedName>
</protein>